<comment type="caution">
    <text evidence="1">The sequence shown here is derived from an EMBL/GenBank/DDBJ whole genome shotgun (WGS) entry which is preliminary data.</text>
</comment>
<name>A0A830GWJ7_9CREN</name>
<dbReference type="AlphaFoldDB" id="A0A830GWJ7"/>
<dbReference type="InterPro" id="IPR029000">
    <property type="entry name" value="Cyclophilin-like_dom_sf"/>
</dbReference>
<evidence type="ECO:0000313" key="2">
    <source>
        <dbReference type="Proteomes" id="UP000610960"/>
    </source>
</evidence>
<protein>
    <recommendedName>
        <fullName evidence="3">Cyclophilin TM1367-like domain-containing protein</fullName>
    </recommendedName>
</protein>
<dbReference type="SUPFAM" id="SSF50891">
    <property type="entry name" value="Cyclophilin-like"/>
    <property type="match status" value="1"/>
</dbReference>
<gene>
    <name evidence="1" type="ORF">GCM10007981_13380</name>
</gene>
<evidence type="ECO:0008006" key="3">
    <source>
        <dbReference type="Google" id="ProtNLM"/>
    </source>
</evidence>
<reference evidence="1" key="2">
    <citation type="submission" date="2020-09" db="EMBL/GenBank/DDBJ databases">
        <authorList>
            <person name="Sun Q."/>
            <person name="Ohkuma M."/>
        </authorList>
    </citation>
    <scope>NUCLEOTIDE SEQUENCE</scope>
    <source>
        <strain evidence="1">JCM 10088</strain>
    </source>
</reference>
<dbReference type="Proteomes" id="UP000610960">
    <property type="component" value="Unassembled WGS sequence"/>
</dbReference>
<evidence type="ECO:0000313" key="1">
    <source>
        <dbReference type="EMBL" id="GGP21462.1"/>
    </source>
</evidence>
<dbReference type="OrthoDB" id="26097at2157"/>
<dbReference type="Gene3D" id="2.40.100.20">
    <property type="match status" value="1"/>
</dbReference>
<dbReference type="RefSeq" id="WP_188596651.1">
    <property type="nucleotide sequence ID" value="NZ_BMNL01000003.1"/>
</dbReference>
<proteinExistence type="predicted"/>
<organism evidence="1 2">
    <name type="scientific">Thermocladium modestius</name>
    <dbReference type="NCBI Taxonomy" id="62609"/>
    <lineage>
        <taxon>Archaea</taxon>
        <taxon>Thermoproteota</taxon>
        <taxon>Thermoprotei</taxon>
        <taxon>Thermoproteales</taxon>
        <taxon>Thermoproteaceae</taxon>
        <taxon>Thermocladium</taxon>
    </lineage>
</organism>
<reference evidence="1" key="1">
    <citation type="journal article" date="2014" name="Int. J. Syst. Evol. Microbiol.">
        <title>Complete genome sequence of Corynebacterium casei LMG S-19264T (=DSM 44701T), isolated from a smear-ripened cheese.</title>
        <authorList>
            <consortium name="US DOE Joint Genome Institute (JGI-PGF)"/>
            <person name="Walter F."/>
            <person name="Albersmeier A."/>
            <person name="Kalinowski J."/>
            <person name="Ruckert C."/>
        </authorList>
    </citation>
    <scope>NUCLEOTIDE SEQUENCE</scope>
    <source>
        <strain evidence="1">JCM 10088</strain>
    </source>
</reference>
<keyword evidence="2" id="KW-1185">Reference proteome</keyword>
<sequence length="114" mass="12309">MKLILKFKDGTMVEVKVETSSSPVTVSKLIAAAPLNSSMIRAGPEAIIPLDLGVGPETFRTFARRGEVIYIPKSKQLIIAINNVDLGDRVNPIGFLLGDPDKLRPGPITIQRGD</sequence>
<accession>A0A830GWJ7</accession>
<dbReference type="EMBL" id="BMNL01000003">
    <property type="protein sequence ID" value="GGP21462.1"/>
    <property type="molecule type" value="Genomic_DNA"/>
</dbReference>